<sequence>MDALIPKKECFSDKPEEVDTNMVIDFSIETLPSWKEKLVGQPSKARSGLDEDDDFDLIDRDIQKSIVNVSQVFISGKIQRTEYEFLPMICFHCGIMGILRNFARKSLQCPAWQRKTTPSEYEKMVVVVMGVEHQWFAPWMLVERKS</sequence>
<accession>A0A7J8X958</accession>
<name>A0A7J8X958_GOSAI</name>
<dbReference type="AlphaFoldDB" id="A0A7J8X958"/>
<gene>
    <name evidence="1" type="ORF">Goari_024996</name>
</gene>
<feature type="non-terminal residue" evidence="1">
    <location>
        <position position="1"/>
    </location>
</feature>
<keyword evidence="2" id="KW-1185">Reference proteome</keyword>
<proteinExistence type="predicted"/>
<dbReference type="Proteomes" id="UP000593577">
    <property type="component" value="Unassembled WGS sequence"/>
</dbReference>
<reference evidence="1 2" key="1">
    <citation type="journal article" date="2019" name="Genome Biol. Evol.">
        <title>Insights into the evolution of the New World diploid cottons (Gossypium, subgenus Houzingenia) based on genome sequencing.</title>
        <authorList>
            <person name="Grover C.E."/>
            <person name="Arick M.A. 2nd"/>
            <person name="Thrash A."/>
            <person name="Conover J.L."/>
            <person name="Sanders W.S."/>
            <person name="Peterson D.G."/>
            <person name="Frelichowski J.E."/>
            <person name="Scheffler J.A."/>
            <person name="Scheffler B.E."/>
            <person name="Wendel J.F."/>
        </authorList>
    </citation>
    <scope>NUCLEOTIDE SEQUENCE [LARGE SCALE GENOMIC DNA]</scope>
    <source>
        <strain evidence="1">185</strain>
        <tissue evidence="1">Leaf</tissue>
    </source>
</reference>
<evidence type="ECO:0000313" key="2">
    <source>
        <dbReference type="Proteomes" id="UP000593577"/>
    </source>
</evidence>
<organism evidence="1 2">
    <name type="scientific">Gossypium aridum</name>
    <name type="common">American cotton</name>
    <name type="synonym">Erioxylum aridum</name>
    <dbReference type="NCBI Taxonomy" id="34290"/>
    <lineage>
        <taxon>Eukaryota</taxon>
        <taxon>Viridiplantae</taxon>
        <taxon>Streptophyta</taxon>
        <taxon>Embryophyta</taxon>
        <taxon>Tracheophyta</taxon>
        <taxon>Spermatophyta</taxon>
        <taxon>Magnoliopsida</taxon>
        <taxon>eudicotyledons</taxon>
        <taxon>Gunneridae</taxon>
        <taxon>Pentapetalae</taxon>
        <taxon>rosids</taxon>
        <taxon>malvids</taxon>
        <taxon>Malvales</taxon>
        <taxon>Malvaceae</taxon>
        <taxon>Malvoideae</taxon>
        <taxon>Gossypium</taxon>
    </lineage>
</organism>
<protein>
    <submittedName>
        <fullName evidence="1">Uncharacterized protein</fullName>
    </submittedName>
</protein>
<comment type="caution">
    <text evidence="1">The sequence shown here is derived from an EMBL/GenBank/DDBJ whole genome shotgun (WGS) entry which is preliminary data.</text>
</comment>
<evidence type="ECO:0000313" key="1">
    <source>
        <dbReference type="EMBL" id="MBA0683329.1"/>
    </source>
</evidence>
<dbReference type="EMBL" id="JABFAA010000006">
    <property type="protein sequence ID" value="MBA0683329.1"/>
    <property type="molecule type" value="Genomic_DNA"/>
</dbReference>